<dbReference type="InterPro" id="IPR023465">
    <property type="entry name" value="Riboflavin_kinase_dom_sf"/>
</dbReference>
<dbReference type="NCBIfam" id="TIGR00083">
    <property type="entry name" value="ribF"/>
    <property type="match status" value="1"/>
</dbReference>
<dbReference type="Gene3D" id="3.40.50.620">
    <property type="entry name" value="HUPs"/>
    <property type="match status" value="1"/>
</dbReference>
<dbReference type="EMBL" id="AP028055">
    <property type="protein sequence ID" value="BEG99923.1"/>
    <property type="molecule type" value="Genomic_DNA"/>
</dbReference>
<name>A0ABN6ZBA7_9BACE</name>
<comment type="pathway">
    <text evidence="3 15">Cofactor biosynthesis; FMN biosynthesis; FMN from riboflavin (ATP route): step 1/1.</text>
</comment>
<evidence type="ECO:0000256" key="12">
    <source>
        <dbReference type="ARBA" id="ARBA00023268"/>
    </source>
</evidence>
<keyword evidence="9 15" id="KW-0418">Kinase</keyword>
<dbReference type="Proteomes" id="UP001496674">
    <property type="component" value="Chromosome"/>
</dbReference>
<evidence type="ECO:0000256" key="8">
    <source>
        <dbReference type="ARBA" id="ARBA00022741"/>
    </source>
</evidence>
<dbReference type="Pfam" id="PF01687">
    <property type="entry name" value="Flavokinase"/>
    <property type="match status" value="1"/>
</dbReference>
<evidence type="ECO:0000256" key="11">
    <source>
        <dbReference type="ARBA" id="ARBA00022840"/>
    </source>
</evidence>
<keyword evidence="11 15" id="KW-0067">ATP-binding</keyword>
<dbReference type="NCBIfam" id="TIGR00125">
    <property type="entry name" value="cyt_tran_rel"/>
    <property type="match status" value="1"/>
</dbReference>
<evidence type="ECO:0000259" key="16">
    <source>
        <dbReference type="SMART" id="SM00904"/>
    </source>
</evidence>
<dbReference type="EC" id="2.7.7.2" evidence="15"/>
<evidence type="ECO:0000256" key="15">
    <source>
        <dbReference type="PIRNR" id="PIRNR004491"/>
    </source>
</evidence>
<comment type="function">
    <text evidence="1">Catalyzes the phosphorylation of riboflavin to FMN followed by the adenylation of FMN to FAD.</text>
</comment>
<keyword evidence="8 15" id="KW-0547">Nucleotide-binding</keyword>
<dbReference type="NCBIfam" id="NF004162">
    <property type="entry name" value="PRK05627.1-5"/>
    <property type="match status" value="1"/>
</dbReference>
<dbReference type="RefSeq" id="WP_353330837.1">
    <property type="nucleotide sequence ID" value="NZ_AP028055.1"/>
</dbReference>
<proteinExistence type="inferred from homology"/>
<dbReference type="PANTHER" id="PTHR22749:SF6">
    <property type="entry name" value="RIBOFLAVIN KINASE"/>
    <property type="match status" value="1"/>
</dbReference>
<keyword evidence="18" id="KW-1185">Reference proteome</keyword>
<evidence type="ECO:0000256" key="4">
    <source>
        <dbReference type="ARBA" id="ARBA00022630"/>
    </source>
</evidence>
<comment type="catalytic activity">
    <reaction evidence="14 15">
        <text>FMN + ATP + H(+) = FAD + diphosphate</text>
        <dbReference type="Rhea" id="RHEA:17237"/>
        <dbReference type="ChEBI" id="CHEBI:15378"/>
        <dbReference type="ChEBI" id="CHEBI:30616"/>
        <dbReference type="ChEBI" id="CHEBI:33019"/>
        <dbReference type="ChEBI" id="CHEBI:57692"/>
        <dbReference type="ChEBI" id="CHEBI:58210"/>
        <dbReference type="EC" id="2.7.7.2"/>
    </reaction>
</comment>
<evidence type="ECO:0000256" key="9">
    <source>
        <dbReference type="ARBA" id="ARBA00022777"/>
    </source>
</evidence>
<comment type="pathway">
    <text evidence="2 15">Cofactor biosynthesis; FAD biosynthesis; FAD from FMN: step 1/1.</text>
</comment>
<dbReference type="SMART" id="SM00904">
    <property type="entry name" value="Flavokinase"/>
    <property type="match status" value="1"/>
</dbReference>
<dbReference type="SUPFAM" id="SSF82114">
    <property type="entry name" value="Riboflavin kinase-like"/>
    <property type="match status" value="1"/>
</dbReference>
<evidence type="ECO:0000256" key="14">
    <source>
        <dbReference type="ARBA" id="ARBA00049494"/>
    </source>
</evidence>
<keyword evidence="7 15" id="KW-0548">Nucleotidyltransferase</keyword>
<dbReference type="Gene3D" id="2.40.30.30">
    <property type="entry name" value="Riboflavin kinase-like"/>
    <property type="match status" value="1"/>
</dbReference>
<evidence type="ECO:0000256" key="2">
    <source>
        <dbReference type="ARBA" id="ARBA00004726"/>
    </source>
</evidence>
<evidence type="ECO:0000256" key="13">
    <source>
        <dbReference type="ARBA" id="ARBA00047880"/>
    </source>
</evidence>
<comment type="similarity">
    <text evidence="15">Belongs to the ribF family.</text>
</comment>
<dbReference type="NCBIfam" id="NF004160">
    <property type="entry name" value="PRK05627.1-3"/>
    <property type="match status" value="1"/>
</dbReference>
<keyword evidence="5 15" id="KW-0288">FMN</keyword>
<dbReference type="InterPro" id="IPR015864">
    <property type="entry name" value="FAD_synthase"/>
</dbReference>
<keyword evidence="10 15" id="KW-0274">FAD</keyword>
<evidence type="ECO:0000313" key="17">
    <source>
        <dbReference type="EMBL" id="BEG99923.1"/>
    </source>
</evidence>
<dbReference type="PANTHER" id="PTHR22749">
    <property type="entry name" value="RIBOFLAVIN KINASE/FMN ADENYLYLTRANSFERASE"/>
    <property type="match status" value="1"/>
</dbReference>
<evidence type="ECO:0000256" key="10">
    <source>
        <dbReference type="ARBA" id="ARBA00022827"/>
    </source>
</evidence>
<keyword evidence="12" id="KW-0511">Multifunctional enzyme</keyword>
<dbReference type="InterPro" id="IPR015865">
    <property type="entry name" value="Riboflavin_kinase_bac/euk"/>
</dbReference>
<dbReference type="InterPro" id="IPR002606">
    <property type="entry name" value="Riboflavin_kinase_bac"/>
</dbReference>
<evidence type="ECO:0000256" key="3">
    <source>
        <dbReference type="ARBA" id="ARBA00005201"/>
    </source>
</evidence>
<dbReference type="InterPro" id="IPR014729">
    <property type="entry name" value="Rossmann-like_a/b/a_fold"/>
</dbReference>
<keyword evidence="4 15" id="KW-0285">Flavoprotein</keyword>
<reference evidence="17 18" key="1">
    <citation type="submission" date="2023-04" db="EMBL/GenBank/DDBJ databases">
        <title>Draft genome sequence of acteroides sedimenti strain YN3PY1.</title>
        <authorList>
            <person name="Yoshida N."/>
        </authorList>
    </citation>
    <scope>NUCLEOTIDE SEQUENCE [LARGE SCALE GENOMIC DNA]</scope>
    <source>
        <strain evidence="17 18">YN3PY1</strain>
    </source>
</reference>
<dbReference type="PIRSF" id="PIRSF004491">
    <property type="entry name" value="FAD_Synth"/>
    <property type="match status" value="1"/>
</dbReference>
<dbReference type="CDD" id="cd02064">
    <property type="entry name" value="FAD_synthetase_N"/>
    <property type="match status" value="1"/>
</dbReference>
<dbReference type="InterPro" id="IPR004821">
    <property type="entry name" value="Cyt_trans-like"/>
</dbReference>
<accession>A0ABN6ZBA7</accession>
<evidence type="ECO:0000256" key="7">
    <source>
        <dbReference type="ARBA" id="ARBA00022695"/>
    </source>
</evidence>
<keyword evidence="6 15" id="KW-0808">Transferase</keyword>
<organism evidence="17 18">
    <name type="scientific">Bacteroides sedimenti</name>
    <dbReference type="NCBI Taxonomy" id="2136147"/>
    <lineage>
        <taxon>Bacteria</taxon>
        <taxon>Pseudomonadati</taxon>
        <taxon>Bacteroidota</taxon>
        <taxon>Bacteroidia</taxon>
        <taxon>Bacteroidales</taxon>
        <taxon>Bacteroidaceae</taxon>
        <taxon>Bacteroides</taxon>
    </lineage>
</organism>
<evidence type="ECO:0000313" key="18">
    <source>
        <dbReference type="Proteomes" id="UP001496674"/>
    </source>
</evidence>
<gene>
    <name evidence="17" type="ORF">BSYN_21880</name>
</gene>
<evidence type="ECO:0000256" key="5">
    <source>
        <dbReference type="ARBA" id="ARBA00022643"/>
    </source>
</evidence>
<sequence length="312" mass="35116">MRIVSDPKDCNIEPCVATIGFFDGVHQGHRFLIEQIKEVAKRKGLPSALITFPVHPRKVLDPSHRIELLSTFEEKVHLLSQTGVDYCFLLNFNAEISSLTASEFMTGVLKKQFKVDSLVIGYDHRFGHKRSEGFEDYCLCGQEIGMEVIQAEPFMQEGLKISSSAIRKALSGADLDLANQFLGYNYYLEGEVVTGQQLGRTIGFPTANLNPDPDKIIPADGVYAVQVTVEEKNFAGMMNIGHRPTIDDGLNRTLEVNILDFNEDIYGKEIKVSFVKRIRPEVKFNGLDALKAQIQDDQRKVEEIFRNKPFVS</sequence>
<protein>
    <recommendedName>
        <fullName evidence="15">Riboflavin biosynthesis protein</fullName>
    </recommendedName>
    <domain>
        <recommendedName>
            <fullName evidence="15">Riboflavin kinase</fullName>
            <ecNumber evidence="15">2.7.1.26</ecNumber>
        </recommendedName>
        <alternativeName>
            <fullName evidence="15">Flavokinase</fullName>
        </alternativeName>
    </domain>
    <domain>
        <recommendedName>
            <fullName evidence="15">FMN adenylyltransferase</fullName>
            <ecNumber evidence="15">2.7.7.2</ecNumber>
        </recommendedName>
        <alternativeName>
            <fullName evidence="15">FAD pyrophosphorylase</fullName>
        </alternativeName>
        <alternativeName>
            <fullName evidence="15">FAD synthase</fullName>
        </alternativeName>
    </domain>
</protein>
<feature type="domain" description="Riboflavin kinase" evidence="16">
    <location>
        <begin position="181"/>
        <end position="306"/>
    </location>
</feature>
<dbReference type="InterPro" id="IPR023468">
    <property type="entry name" value="Riboflavin_kinase"/>
</dbReference>
<dbReference type="SUPFAM" id="SSF52374">
    <property type="entry name" value="Nucleotidylyl transferase"/>
    <property type="match status" value="1"/>
</dbReference>
<evidence type="ECO:0000256" key="1">
    <source>
        <dbReference type="ARBA" id="ARBA00002121"/>
    </source>
</evidence>
<comment type="catalytic activity">
    <reaction evidence="13 15">
        <text>riboflavin + ATP = FMN + ADP + H(+)</text>
        <dbReference type="Rhea" id="RHEA:14357"/>
        <dbReference type="ChEBI" id="CHEBI:15378"/>
        <dbReference type="ChEBI" id="CHEBI:30616"/>
        <dbReference type="ChEBI" id="CHEBI:57986"/>
        <dbReference type="ChEBI" id="CHEBI:58210"/>
        <dbReference type="ChEBI" id="CHEBI:456216"/>
        <dbReference type="EC" id="2.7.1.26"/>
    </reaction>
</comment>
<dbReference type="EC" id="2.7.1.26" evidence="15"/>
<evidence type="ECO:0000256" key="6">
    <source>
        <dbReference type="ARBA" id="ARBA00022679"/>
    </source>
</evidence>
<dbReference type="Pfam" id="PF06574">
    <property type="entry name" value="FAD_syn"/>
    <property type="match status" value="1"/>
</dbReference>